<keyword evidence="4" id="KW-1185">Reference proteome</keyword>
<sequence>MAFHAGVSTPTPTPPPLTQQLLQPAGDQQQQQQGQFQPAHFQQYPRSYGQPFQPYDANQQQQQFQQQQQQFQQQYQQQQQVPVYVANALKAWVYTKLAMHAADIICCICAIALAFSINSDNESRYVFILCTPIFFFALIWDAAEIITWLSRKRVAGIHPGAHVGVSLIVWLGAAIVSGIQSAFVGYVVHGGSDTCWDADDQDYVDCGSPYGASAARFTAAAVFAGLVFLLHFTLFVGACVDTAKRNAARRRVMVVGPPYWGGPMAQGWQPMPQYYPQHQPPQSPGLQNMMNPEQQHMMAPGQQDQSIPLQDRSQGVEQTGYGKEGQSSTQPANRGVTEYYSPAETRT</sequence>
<feature type="region of interest" description="Disordered" evidence="1">
    <location>
        <begin position="271"/>
        <end position="290"/>
    </location>
</feature>
<dbReference type="PANTHER" id="PTHR46007">
    <property type="entry name" value="MEDIATOR OF RNA POLYMERASE II TRANSCRIPTION SUBUNIT 12"/>
    <property type="match status" value="1"/>
</dbReference>
<feature type="region of interest" description="Disordered" evidence="1">
    <location>
        <begin position="297"/>
        <end position="347"/>
    </location>
</feature>
<comment type="caution">
    <text evidence="3">The sequence shown here is derived from an EMBL/GenBank/DDBJ whole genome shotgun (WGS) entry which is preliminary data.</text>
</comment>
<feature type="transmembrane region" description="Helical" evidence="2">
    <location>
        <begin position="161"/>
        <end position="183"/>
    </location>
</feature>
<dbReference type="EMBL" id="JAZAVJ010000026">
    <property type="protein sequence ID" value="KAK7420899.1"/>
    <property type="molecule type" value="Genomic_DNA"/>
</dbReference>
<keyword evidence="2" id="KW-1133">Transmembrane helix</keyword>
<feature type="transmembrane region" description="Helical" evidence="2">
    <location>
        <begin position="97"/>
        <end position="119"/>
    </location>
</feature>
<evidence type="ECO:0000313" key="4">
    <source>
        <dbReference type="Proteomes" id="UP001498476"/>
    </source>
</evidence>
<reference evidence="3 4" key="1">
    <citation type="journal article" date="2025" name="Microbiol. Resour. Announc.">
        <title>Draft genome sequences for Neonectria magnoliae and Neonectria punicea, canker pathogens of Liriodendron tulipifera and Acer saccharum in West Virginia.</title>
        <authorList>
            <person name="Petronek H.M."/>
            <person name="Kasson M.T."/>
            <person name="Metheny A.M."/>
            <person name="Stauder C.M."/>
            <person name="Lovett B."/>
            <person name="Lynch S.C."/>
            <person name="Garnas J.R."/>
            <person name="Kasson L.R."/>
            <person name="Stajich J.E."/>
        </authorList>
    </citation>
    <scope>NUCLEOTIDE SEQUENCE [LARGE SCALE GENOMIC DNA]</scope>
    <source>
        <strain evidence="3 4">NRRL 64653</strain>
    </source>
</reference>
<name>A0ABR1HIR9_9HYPO</name>
<evidence type="ECO:0008006" key="5">
    <source>
        <dbReference type="Google" id="ProtNLM"/>
    </source>
</evidence>
<feature type="compositionally biased region" description="Low complexity" evidence="1">
    <location>
        <begin position="18"/>
        <end position="36"/>
    </location>
</feature>
<feature type="transmembrane region" description="Helical" evidence="2">
    <location>
        <begin position="217"/>
        <end position="240"/>
    </location>
</feature>
<evidence type="ECO:0000313" key="3">
    <source>
        <dbReference type="EMBL" id="KAK7420899.1"/>
    </source>
</evidence>
<dbReference type="PANTHER" id="PTHR46007:SF8">
    <property type="entry name" value="C2H2-TYPE DOMAIN-CONTAINING PROTEIN"/>
    <property type="match status" value="1"/>
</dbReference>
<feature type="region of interest" description="Disordered" evidence="1">
    <location>
        <begin position="1"/>
        <end position="36"/>
    </location>
</feature>
<proteinExistence type="predicted"/>
<dbReference type="Proteomes" id="UP001498476">
    <property type="component" value="Unassembled WGS sequence"/>
</dbReference>
<keyword evidence="2" id="KW-0472">Membrane</keyword>
<accession>A0ABR1HIR9</accession>
<feature type="compositionally biased region" description="Polar residues" evidence="1">
    <location>
        <begin position="302"/>
        <end position="317"/>
    </location>
</feature>
<dbReference type="InterPro" id="IPR051647">
    <property type="entry name" value="Mediator_comp_sub12"/>
</dbReference>
<protein>
    <recommendedName>
        <fullName evidence="5">MARVEL domain-containing protein</fullName>
    </recommendedName>
</protein>
<gene>
    <name evidence="3" type="ORF">QQX98_002463</name>
</gene>
<feature type="transmembrane region" description="Helical" evidence="2">
    <location>
        <begin position="125"/>
        <end position="149"/>
    </location>
</feature>
<evidence type="ECO:0000256" key="2">
    <source>
        <dbReference type="SAM" id="Phobius"/>
    </source>
</evidence>
<evidence type="ECO:0000256" key="1">
    <source>
        <dbReference type="SAM" id="MobiDB-lite"/>
    </source>
</evidence>
<organism evidence="3 4">
    <name type="scientific">Neonectria punicea</name>
    <dbReference type="NCBI Taxonomy" id="979145"/>
    <lineage>
        <taxon>Eukaryota</taxon>
        <taxon>Fungi</taxon>
        <taxon>Dikarya</taxon>
        <taxon>Ascomycota</taxon>
        <taxon>Pezizomycotina</taxon>
        <taxon>Sordariomycetes</taxon>
        <taxon>Hypocreomycetidae</taxon>
        <taxon>Hypocreales</taxon>
        <taxon>Nectriaceae</taxon>
        <taxon>Neonectria</taxon>
    </lineage>
</organism>
<keyword evidence="2" id="KW-0812">Transmembrane</keyword>